<protein>
    <submittedName>
        <fullName evidence="1">Uncharacterized protein</fullName>
    </submittedName>
</protein>
<reference evidence="1 2" key="1">
    <citation type="submission" date="2018-11" db="EMBL/GenBank/DDBJ databases">
        <authorList>
            <consortium name="Pathogen Informatics"/>
        </authorList>
    </citation>
    <scope>NUCLEOTIDE SEQUENCE [LARGE SCALE GENOMIC DNA]</scope>
    <source>
        <strain evidence="1 2">Costa Rica</strain>
    </source>
</reference>
<sequence length="137" mass="15595">MISYRGRSCLAVPFRFSTSGDARTSSSSLNEARQVLPNGKEAPLESFGVALYELGFSYGPEFIRPSPQLRTSWIRDERTGKMVSLVRSDDDDFDELNPARRHRERNEKWTDSKRDADRVRHTSNNITIITLGDDSVI</sequence>
<gene>
    <name evidence="1" type="ORF">ACOC_LOCUS10691</name>
</gene>
<organism evidence="1 2">
    <name type="scientific">Angiostrongylus costaricensis</name>
    <name type="common">Nematode worm</name>
    <dbReference type="NCBI Taxonomy" id="334426"/>
    <lineage>
        <taxon>Eukaryota</taxon>
        <taxon>Metazoa</taxon>
        <taxon>Ecdysozoa</taxon>
        <taxon>Nematoda</taxon>
        <taxon>Chromadorea</taxon>
        <taxon>Rhabditida</taxon>
        <taxon>Rhabditina</taxon>
        <taxon>Rhabditomorpha</taxon>
        <taxon>Strongyloidea</taxon>
        <taxon>Metastrongylidae</taxon>
        <taxon>Angiostrongylus</taxon>
    </lineage>
</organism>
<dbReference type="AlphaFoldDB" id="A0A3P7HYG5"/>
<proteinExistence type="predicted"/>
<dbReference type="EMBL" id="UYYA01004525">
    <property type="protein sequence ID" value="VDM62276.1"/>
    <property type="molecule type" value="Genomic_DNA"/>
</dbReference>
<dbReference type="Proteomes" id="UP000267027">
    <property type="component" value="Unassembled WGS sequence"/>
</dbReference>
<evidence type="ECO:0000313" key="1">
    <source>
        <dbReference type="EMBL" id="VDM62276.1"/>
    </source>
</evidence>
<dbReference type="OrthoDB" id="294251at2759"/>
<accession>A0A3P7HYG5</accession>
<name>A0A3P7HYG5_ANGCS</name>
<evidence type="ECO:0000313" key="2">
    <source>
        <dbReference type="Proteomes" id="UP000267027"/>
    </source>
</evidence>
<keyword evidence="2" id="KW-1185">Reference proteome</keyword>
<dbReference type="STRING" id="334426.A0A3P7HYG5"/>